<organism evidence="1 2">
    <name type="scientific">Ostreococcus tauri</name>
    <name type="common">Marine green alga</name>
    <dbReference type="NCBI Taxonomy" id="70448"/>
    <lineage>
        <taxon>Eukaryota</taxon>
        <taxon>Viridiplantae</taxon>
        <taxon>Chlorophyta</taxon>
        <taxon>Mamiellophyceae</taxon>
        <taxon>Mamiellales</taxon>
        <taxon>Bathycoccaceae</taxon>
        <taxon>Ostreococcus</taxon>
    </lineage>
</organism>
<dbReference type="AlphaFoldDB" id="A0A090MCI0"/>
<keyword evidence="2" id="KW-1185">Reference proteome</keyword>
<evidence type="ECO:0000313" key="1">
    <source>
        <dbReference type="EMBL" id="CEF99804.1"/>
    </source>
</evidence>
<protein>
    <submittedName>
        <fullName evidence="1">Unnamed product</fullName>
    </submittedName>
</protein>
<reference evidence="2" key="1">
    <citation type="journal article" date="2006" name="Proc. Natl. Acad. Sci. U.S.A.">
        <title>Genome analysis of the smallest free-living eukaryote Ostreococcus tauri unveils many unique features.</title>
        <authorList>
            <person name="Derelle E."/>
            <person name="Ferraz C."/>
            <person name="Rombauts S."/>
            <person name="Rouze P."/>
            <person name="Worden A.Z."/>
            <person name="Robbens S."/>
            <person name="Partensky F."/>
            <person name="Degroeve S."/>
            <person name="Echeynie S."/>
            <person name="Cooke R."/>
            <person name="Saeys Y."/>
            <person name="Wuyts J."/>
            <person name="Jabbari K."/>
            <person name="Bowler C."/>
            <person name="Panaud O."/>
            <person name="Piegu B."/>
            <person name="Ball S.G."/>
            <person name="Ral J.-P."/>
            <person name="Bouget F.-Y."/>
            <person name="Piganeau G."/>
            <person name="De Baets B."/>
            <person name="Picard A."/>
            <person name="Delseny M."/>
            <person name="Demaille J."/>
            <person name="Van de Peer Y."/>
            <person name="Moreau H."/>
        </authorList>
    </citation>
    <scope>NUCLEOTIDE SEQUENCE [LARGE SCALE GENOMIC DNA]</scope>
    <source>
        <strain evidence="2">OTTH 0595 / CCAP 157/2 / RCC745</strain>
    </source>
</reference>
<dbReference type="KEGG" id="ota:OT_ostta12g00770"/>
<accession>A0A090MCI0</accession>
<name>A0A090MCI0_OSTTA</name>
<dbReference type="InParanoid" id="A0A090MCI0"/>
<dbReference type="EMBL" id="CAID01000012">
    <property type="protein sequence ID" value="CEF99804.1"/>
    <property type="molecule type" value="Genomic_DNA"/>
</dbReference>
<dbReference type="GeneID" id="9835992"/>
<dbReference type="RefSeq" id="XP_022840045.1">
    <property type="nucleotide sequence ID" value="XM_022982820.1"/>
</dbReference>
<dbReference type="OrthoDB" id="185024at2759"/>
<sequence length="540" mass="57601">MSGGSSTANAAHDAMRAAIGEMDASRGFDAVVVCTSNAAQEAYWQRRLELTRGQAAKEGATIVCVHEDWAKDGAGNGLGTLYAYEKARAKARETGRGDLDEILANGGTIGMYHTAGKGTRLAPLPGSENNNKPGVKLPSLVTVDGGKENLTILEAVIRQTGRYASERAGRCSVFWGDQIFVPAAGHGASGKHHADILAFMGPMPTAEEWRERGLEKYGLIAVNEANEATQVEKVSYDTAAELLKSFGSVAGVGPSLGSFSLSAPLLSGLLEEFKIEIAGKTAKFDSDPHFWMPLTLSKDAYVKVMSTKGEAEEQSSSHHDRMQAFRAKLLAAHPDKGMFGAINVGEGSYWWDYGLLALYMKNNLLALGDSEEAKSLRLYLGIPEGARRVDAQLGATKVDESTVVLASKIDAGHVASSVVSHVRTKNADISNSLLVNVTAKNIRAHNCVVYNVVDESDEGLILPDGAVFTNVFIPAKGSDDKHTKLVMSSTTATCGGKVFKSKLSQNPYSFNQVYELNADTDVERAYAAAKAAHTEAAAKH</sequence>
<reference evidence="1 2" key="2">
    <citation type="journal article" date="2014" name="BMC Genomics">
        <title>An improved genome of the model marine alga Ostreococcus tauri unfolds by assessing Illumina de novo assemblies.</title>
        <authorList>
            <person name="Blanc-Mathieu R."/>
            <person name="Verhelst B."/>
            <person name="Derelle E."/>
            <person name="Rombauts S."/>
            <person name="Bouget F.Y."/>
            <person name="Carre I."/>
            <person name="Chateau A."/>
            <person name="Eyre-Walker A."/>
            <person name="Grimsley N."/>
            <person name="Moreau H."/>
            <person name="Piegu B."/>
            <person name="Rivals E."/>
            <person name="Schackwitz W."/>
            <person name="Van de Peer Y."/>
            <person name="Piganeau G."/>
        </authorList>
    </citation>
    <scope>NUCLEOTIDE SEQUENCE [LARGE SCALE GENOMIC DNA]</scope>
    <source>
        <strain evidence="2">OTTH 0595 / CCAP 157/2 / RCC745</strain>
    </source>
</reference>
<proteinExistence type="predicted"/>
<gene>
    <name evidence="1" type="ORF">OT_ostta12g00770</name>
</gene>
<dbReference type="Proteomes" id="UP000009170">
    <property type="component" value="Unassembled WGS sequence"/>
</dbReference>
<evidence type="ECO:0000313" key="2">
    <source>
        <dbReference type="Proteomes" id="UP000009170"/>
    </source>
</evidence>
<comment type="caution">
    <text evidence="1">The sequence shown here is derived from an EMBL/GenBank/DDBJ whole genome shotgun (WGS) entry which is preliminary data.</text>
</comment>